<feature type="transmembrane region" description="Helical" evidence="1">
    <location>
        <begin position="54"/>
        <end position="75"/>
    </location>
</feature>
<accession>A0ABQ9BC73</accession>
<gene>
    <name evidence="2" type="ORF">OIU77_030508</name>
</gene>
<keyword evidence="1" id="KW-0812">Transmembrane</keyword>
<evidence type="ECO:0000256" key="1">
    <source>
        <dbReference type="SAM" id="Phobius"/>
    </source>
</evidence>
<comment type="caution">
    <text evidence="2">The sequence shown here is derived from an EMBL/GenBank/DDBJ whole genome shotgun (WGS) entry which is preliminary data.</text>
</comment>
<keyword evidence="1" id="KW-1133">Transmembrane helix</keyword>
<protein>
    <submittedName>
        <fullName evidence="2">Uncharacterized protein</fullName>
    </submittedName>
</protein>
<proteinExistence type="predicted"/>
<evidence type="ECO:0000313" key="2">
    <source>
        <dbReference type="EMBL" id="KAJ6381863.1"/>
    </source>
</evidence>
<dbReference type="EMBL" id="JAPFFI010000009">
    <property type="protein sequence ID" value="KAJ6381863.1"/>
    <property type="molecule type" value="Genomic_DNA"/>
</dbReference>
<sequence length="153" mass="17935">MLMKKLARNWKKISVGDKFTLPTRDEDDSRPMDSREQEELILSLERTEAEQSVLWRRVVGGLEFFYAAFLLYSTFQQALFPWELRYHAYFMEDMDSSMMIFAGLFMDVLDQSIVTKARSSLFLFEGQIGSLVVYFLCYISIDFTTVNIIKAML</sequence>
<dbReference type="Proteomes" id="UP001141253">
    <property type="component" value="Chromosome 6"/>
</dbReference>
<dbReference type="PANTHER" id="PTHR36784">
    <property type="entry name" value="HISTONE-LYSINE N-METHYLTRANSFERASE"/>
    <property type="match status" value="1"/>
</dbReference>
<name>A0ABQ9BC73_9ROSI</name>
<keyword evidence="1" id="KW-0472">Membrane</keyword>
<organism evidence="2 3">
    <name type="scientific">Salix suchowensis</name>
    <dbReference type="NCBI Taxonomy" id="1278906"/>
    <lineage>
        <taxon>Eukaryota</taxon>
        <taxon>Viridiplantae</taxon>
        <taxon>Streptophyta</taxon>
        <taxon>Embryophyta</taxon>
        <taxon>Tracheophyta</taxon>
        <taxon>Spermatophyta</taxon>
        <taxon>Magnoliopsida</taxon>
        <taxon>eudicotyledons</taxon>
        <taxon>Gunneridae</taxon>
        <taxon>Pentapetalae</taxon>
        <taxon>rosids</taxon>
        <taxon>fabids</taxon>
        <taxon>Malpighiales</taxon>
        <taxon>Salicaceae</taxon>
        <taxon>Saliceae</taxon>
        <taxon>Salix</taxon>
    </lineage>
</organism>
<evidence type="ECO:0000313" key="3">
    <source>
        <dbReference type="Proteomes" id="UP001141253"/>
    </source>
</evidence>
<reference evidence="2" key="2">
    <citation type="journal article" date="2023" name="Int. J. Mol. Sci.">
        <title>De Novo Assembly and Annotation of 11 Diverse Shrub Willow (Salix) Genomes Reveals Novel Gene Organization in Sex-Linked Regions.</title>
        <authorList>
            <person name="Hyden B."/>
            <person name="Feng K."/>
            <person name="Yates T.B."/>
            <person name="Jawdy S."/>
            <person name="Cereghino C."/>
            <person name="Smart L.B."/>
            <person name="Muchero W."/>
        </authorList>
    </citation>
    <scope>NUCLEOTIDE SEQUENCE</scope>
    <source>
        <tissue evidence="2">Shoot tip</tissue>
    </source>
</reference>
<keyword evidence="3" id="KW-1185">Reference proteome</keyword>
<feature type="transmembrane region" description="Helical" evidence="1">
    <location>
        <begin position="121"/>
        <end position="141"/>
    </location>
</feature>
<dbReference type="PANTHER" id="PTHR36784:SF1">
    <property type="entry name" value="HISTONE-LYSINE N-METHYLTRANSFERASE"/>
    <property type="match status" value="1"/>
</dbReference>
<reference evidence="2" key="1">
    <citation type="submission" date="2022-10" db="EMBL/GenBank/DDBJ databases">
        <authorList>
            <person name="Hyden B.L."/>
            <person name="Feng K."/>
            <person name="Yates T."/>
            <person name="Jawdy S."/>
            <person name="Smart L.B."/>
            <person name="Muchero W."/>
        </authorList>
    </citation>
    <scope>NUCLEOTIDE SEQUENCE</scope>
    <source>
        <tissue evidence="2">Shoot tip</tissue>
    </source>
</reference>